<feature type="transmembrane region" description="Helical" evidence="8">
    <location>
        <begin position="421"/>
        <end position="439"/>
    </location>
</feature>
<evidence type="ECO:0000256" key="8">
    <source>
        <dbReference type="SAM" id="Phobius"/>
    </source>
</evidence>
<keyword evidence="10" id="KW-1185">Reference proteome</keyword>
<dbReference type="HOGENOM" id="CLU_026429_0_1_9"/>
<feature type="transmembrane region" description="Helical" evidence="8">
    <location>
        <begin position="389"/>
        <end position="409"/>
    </location>
</feature>
<keyword evidence="6" id="KW-0406">Ion transport</keyword>
<feature type="transmembrane region" description="Helical" evidence="8">
    <location>
        <begin position="191"/>
        <end position="216"/>
    </location>
</feature>
<dbReference type="InterPro" id="IPR003445">
    <property type="entry name" value="Cat_transpt"/>
</dbReference>
<sequence length="459" mass="50571">MKSLHKHRLSTPFKIVLSFLFIILVGSLLLNLPISQTDQSQASYFDHLFAAVSMICVTGLYTQPVYLTYNTFGQFVCMVLIKTGGLGLLTLVAAIFIGINHRINHSQTVLLSESLNRFDQSQFPSFIIMILKMTSTLEAIGAFILSFVFVPQFGWLKGIFNSLFTSISAFNNAGFDNMGATSLINYAHNPIINIVVPFLIIAGGLGFSGWFEVLAMAKSAIQSRFRKNRIPFKEVSVHTRMVLTVTIFLLVSGTLAFLLTEWSNPQTIGSYSLVDKVQVGFFQSATMRTAGFSTIDYTQMILPSFIIAFVLMFVGGSPGSTAGGVKTSSVMLIILLIKNEIFQEDSLNYHHHSISKNIARKALVIGIMFVILTLLSSFLISIFDMGVKFEYIVFEVISALATVGVSANLTASLSRISQTILMLLMIIGRIGPITFFAALQVNKRQKINVKYAKGHVLIG</sequence>
<protein>
    <submittedName>
        <fullName evidence="9">TrkH family potassium uptake protein</fullName>
    </submittedName>
</protein>
<evidence type="ECO:0000256" key="4">
    <source>
        <dbReference type="ARBA" id="ARBA00022692"/>
    </source>
</evidence>
<proteinExistence type="predicted"/>
<feature type="transmembrane region" description="Helical" evidence="8">
    <location>
        <begin position="237"/>
        <end position="259"/>
    </location>
</feature>
<dbReference type="EMBL" id="AGXA01000016">
    <property type="protein sequence ID" value="EKU93771.1"/>
    <property type="molecule type" value="Genomic_DNA"/>
</dbReference>
<dbReference type="PATRIC" id="fig|883081.3.peg.717"/>
<evidence type="ECO:0000256" key="1">
    <source>
        <dbReference type="ARBA" id="ARBA00004651"/>
    </source>
</evidence>
<feature type="transmembrane region" description="Helical" evidence="8">
    <location>
        <begin position="72"/>
        <end position="97"/>
    </location>
</feature>
<keyword evidence="4 8" id="KW-0812">Transmembrane</keyword>
<comment type="caution">
    <text evidence="9">The sequence shown here is derived from an EMBL/GenBank/DDBJ whole genome shotgun (WGS) entry which is preliminary data.</text>
</comment>
<dbReference type="STRING" id="883081.HMPREF9698_00719"/>
<evidence type="ECO:0000313" key="9">
    <source>
        <dbReference type="EMBL" id="EKU93771.1"/>
    </source>
</evidence>
<dbReference type="Pfam" id="PF02386">
    <property type="entry name" value="TrkH"/>
    <property type="match status" value="1"/>
</dbReference>
<evidence type="ECO:0000256" key="6">
    <source>
        <dbReference type="ARBA" id="ARBA00023065"/>
    </source>
</evidence>
<dbReference type="GO" id="GO:0005886">
    <property type="term" value="C:plasma membrane"/>
    <property type="evidence" value="ECO:0007669"/>
    <property type="project" value="UniProtKB-SubCell"/>
</dbReference>
<gene>
    <name evidence="9" type="ORF">HMPREF9698_00719</name>
</gene>
<dbReference type="AlphaFoldDB" id="K9ED52"/>
<organism evidence="9 10">
    <name type="scientific">Alloiococcus otitis ATCC 51267</name>
    <dbReference type="NCBI Taxonomy" id="883081"/>
    <lineage>
        <taxon>Bacteria</taxon>
        <taxon>Bacillati</taxon>
        <taxon>Bacillota</taxon>
        <taxon>Bacilli</taxon>
        <taxon>Lactobacillales</taxon>
        <taxon>Carnobacteriaceae</taxon>
        <taxon>Alloiococcus</taxon>
    </lineage>
</organism>
<dbReference type="PANTHER" id="PTHR32024:SF1">
    <property type="entry name" value="KTR SYSTEM POTASSIUM UPTAKE PROTEIN B"/>
    <property type="match status" value="1"/>
</dbReference>
<evidence type="ECO:0000256" key="5">
    <source>
        <dbReference type="ARBA" id="ARBA00022989"/>
    </source>
</evidence>
<feature type="transmembrane region" description="Helical" evidence="8">
    <location>
        <begin position="126"/>
        <end position="150"/>
    </location>
</feature>
<keyword evidence="3" id="KW-1003">Cell membrane</keyword>
<dbReference type="GO" id="GO:0030001">
    <property type="term" value="P:metal ion transport"/>
    <property type="evidence" value="ECO:0007669"/>
    <property type="project" value="UniProtKB-ARBA"/>
</dbReference>
<dbReference type="eggNOG" id="COG0168">
    <property type="taxonomic scope" value="Bacteria"/>
</dbReference>
<evidence type="ECO:0000313" key="10">
    <source>
        <dbReference type="Proteomes" id="UP000009875"/>
    </source>
</evidence>
<keyword evidence="7 8" id="KW-0472">Membrane</keyword>
<evidence type="ECO:0000256" key="7">
    <source>
        <dbReference type="ARBA" id="ARBA00023136"/>
    </source>
</evidence>
<dbReference type="GO" id="GO:0008324">
    <property type="term" value="F:monoatomic cation transmembrane transporter activity"/>
    <property type="evidence" value="ECO:0007669"/>
    <property type="project" value="InterPro"/>
</dbReference>
<evidence type="ECO:0000256" key="3">
    <source>
        <dbReference type="ARBA" id="ARBA00022475"/>
    </source>
</evidence>
<comment type="subcellular location">
    <subcellularLocation>
        <location evidence="1">Cell membrane</location>
        <topology evidence="1">Multi-pass membrane protein</topology>
    </subcellularLocation>
</comment>
<keyword evidence="5 8" id="KW-1133">Transmembrane helix</keyword>
<evidence type="ECO:0000256" key="2">
    <source>
        <dbReference type="ARBA" id="ARBA00022448"/>
    </source>
</evidence>
<feature type="transmembrane region" description="Helical" evidence="8">
    <location>
        <begin position="12"/>
        <end position="32"/>
    </location>
</feature>
<name>K9ED52_9LACT</name>
<feature type="transmembrane region" description="Helical" evidence="8">
    <location>
        <begin position="297"/>
        <end position="316"/>
    </location>
</feature>
<dbReference type="PANTHER" id="PTHR32024">
    <property type="entry name" value="TRK SYSTEM POTASSIUM UPTAKE PROTEIN TRKG-RELATED"/>
    <property type="match status" value="1"/>
</dbReference>
<dbReference type="OrthoDB" id="9810952at2"/>
<keyword evidence="2" id="KW-0813">Transport</keyword>
<reference evidence="9 10" key="1">
    <citation type="submission" date="2012-09" db="EMBL/GenBank/DDBJ databases">
        <title>The Genome Sequence of Alloiococcus otitis ATCC 51267.</title>
        <authorList>
            <consortium name="The Broad Institute Genome Sequencing Platform"/>
            <person name="Earl A."/>
            <person name="Ward D."/>
            <person name="Feldgarden M."/>
            <person name="Gevers D."/>
            <person name="Huys G."/>
            <person name="Walker B."/>
            <person name="Young S.K."/>
            <person name="Zeng Q."/>
            <person name="Gargeya S."/>
            <person name="Fitzgerald M."/>
            <person name="Haas B."/>
            <person name="Abouelleil A."/>
            <person name="Alvarado L."/>
            <person name="Arachchi H.M."/>
            <person name="Berlin A.M."/>
            <person name="Chapman S.B."/>
            <person name="Goldberg J."/>
            <person name="Griggs A."/>
            <person name="Gujja S."/>
            <person name="Hansen M."/>
            <person name="Howarth C."/>
            <person name="Imamovic A."/>
            <person name="Larimer J."/>
            <person name="McCowen C."/>
            <person name="Montmayeur A."/>
            <person name="Murphy C."/>
            <person name="Neiman D."/>
            <person name="Pearson M."/>
            <person name="Priest M."/>
            <person name="Roberts A."/>
            <person name="Saif S."/>
            <person name="Shea T."/>
            <person name="Sisk P."/>
            <person name="Sykes S."/>
            <person name="Wortman J."/>
            <person name="Nusbaum C."/>
            <person name="Birren B."/>
        </authorList>
    </citation>
    <scope>NUCLEOTIDE SEQUENCE [LARGE SCALE GENOMIC DNA]</scope>
    <source>
        <strain evidence="9 10">ATCC 51267</strain>
    </source>
</reference>
<dbReference type="RefSeq" id="WP_003777442.1">
    <property type="nucleotide sequence ID" value="NZ_JH992958.1"/>
</dbReference>
<accession>K9ED52</accession>
<feature type="transmembrane region" description="Helical" evidence="8">
    <location>
        <begin position="44"/>
        <end position="66"/>
    </location>
</feature>
<dbReference type="Proteomes" id="UP000009875">
    <property type="component" value="Unassembled WGS sequence"/>
</dbReference>
<feature type="transmembrane region" description="Helical" evidence="8">
    <location>
        <begin position="362"/>
        <end position="383"/>
    </location>
</feature>